<dbReference type="RefSeq" id="WP_207894003.1">
    <property type="nucleotide sequence ID" value="NZ_SLVM01000015.1"/>
</dbReference>
<proteinExistence type="predicted"/>
<dbReference type="AlphaFoldDB" id="A0A4R1YSU2"/>
<name>A0A4R1YSU2_9RHOB</name>
<comment type="caution">
    <text evidence="1">The sequence shown here is derived from an EMBL/GenBank/DDBJ whole genome shotgun (WGS) entry which is preliminary data.</text>
</comment>
<organism evidence="1 2">
    <name type="scientific">Rhodovulum steppense</name>
    <dbReference type="NCBI Taxonomy" id="540251"/>
    <lineage>
        <taxon>Bacteria</taxon>
        <taxon>Pseudomonadati</taxon>
        <taxon>Pseudomonadota</taxon>
        <taxon>Alphaproteobacteria</taxon>
        <taxon>Rhodobacterales</taxon>
        <taxon>Paracoccaceae</taxon>
        <taxon>Rhodovulum</taxon>
    </lineage>
</organism>
<accession>A0A4R1YSU2</accession>
<dbReference type="EMBL" id="SLVM01000015">
    <property type="protein sequence ID" value="TCM82729.1"/>
    <property type="molecule type" value="Genomic_DNA"/>
</dbReference>
<dbReference type="Proteomes" id="UP000295277">
    <property type="component" value="Unassembled WGS sequence"/>
</dbReference>
<keyword evidence="2" id="KW-1185">Reference proteome</keyword>
<dbReference type="Gene3D" id="3.30.40.220">
    <property type="match status" value="1"/>
</dbReference>
<evidence type="ECO:0000313" key="1">
    <source>
        <dbReference type="EMBL" id="TCM82729.1"/>
    </source>
</evidence>
<sequence>MTFSPKDAERALRARYGEPAKAATDKVTGFKTGAGRVLAIDTRAKETRVWFRPPAPPPMEGIIVLPEPNNGNHHINGPLASLRRPDTQRVEIGSPSALERFLDWYDRGTAPEAKKPDPLDGIDFPAAFARFQDLVLRYDQPFTRFDEGLIAAWESYKPRVRDVALERLQADSWTPDEIGSGEIVAKVIDAIEIQATHGDLTNNMVFWQNRFGHANRDHRALIEAATTGKGLASIERLLFDLYRGDRQESEVFEDLSAATGAKYPLMAYLFFLKDMDRFMPIQPTGFDRVLAEIGFELRTLRNCTWSNYSEFNGVLEGLRQPIAQSAGLESVRLIDAHSLLWLFSALLRMEAKGELSNGAKASERYLGAREKSIAEMKHSVGKTVFNSNGQVIETKVKNKELRMSDAELEQLLRELLEVQGDRCAITGLRLQFRGTHSDDNMLPSLDRIDSSGHYERENLQIVCRFINFWKQASNDREFRRLLNLVRGIEASES</sequence>
<protein>
    <submittedName>
        <fullName evidence="1">Uncharacterized protein</fullName>
    </submittedName>
</protein>
<reference evidence="1 2" key="1">
    <citation type="submission" date="2019-03" db="EMBL/GenBank/DDBJ databases">
        <title>Genomic Encyclopedia of Type Strains, Phase IV (KMG-IV): sequencing the most valuable type-strain genomes for metagenomic binning, comparative biology and taxonomic classification.</title>
        <authorList>
            <person name="Goeker M."/>
        </authorList>
    </citation>
    <scope>NUCLEOTIDE SEQUENCE [LARGE SCALE GENOMIC DNA]</scope>
    <source>
        <strain evidence="1 2">DSM 21153</strain>
    </source>
</reference>
<gene>
    <name evidence="1" type="ORF">EV216_11593</name>
</gene>
<evidence type="ECO:0000313" key="2">
    <source>
        <dbReference type="Proteomes" id="UP000295277"/>
    </source>
</evidence>